<feature type="coiled-coil region" evidence="2">
    <location>
        <begin position="58"/>
        <end position="85"/>
    </location>
</feature>
<evidence type="ECO:0000259" key="3">
    <source>
        <dbReference type="PROSITE" id="PS50175"/>
    </source>
</evidence>
<dbReference type="PROSITE" id="PS50175">
    <property type="entry name" value="ASP_PROT_RETROV"/>
    <property type="match status" value="1"/>
</dbReference>
<dbReference type="Pfam" id="PF03564">
    <property type="entry name" value="DUF1759"/>
    <property type="match status" value="1"/>
</dbReference>
<protein>
    <submittedName>
        <fullName evidence="4">(diamondback moth) hypothetical protein</fullName>
    </submittedName>
</protein>
<dbReference type="GO" id="GO:0006508">
    <property type="term" value="P:proteolysis"/>
    <property type="evidence" value="ECO:0007669"/>
    <property type="project" value="InterPro"/>
</dbReference>
<evidence type="ECO:0000256" key="1">
    <source>
        <dbReference type="ARBA" id="ARBA00022801"/>
    </source>
</evidence>
<feature type="domain" description="Peptidase A2" evidence="3">
    <location>
        <begin position="475"/>
        <end position="511"/>
    </location>
</feature>
<comment type="caution">
    <text evidence="4">The sequence shown here is derived from an EMBL/GenBank/DDBJ whole genome shotgun (WGS) entry which is preliminary data.</text>
</comment>
<sequence length="794" mass="89946">MSTTKRDMDTLIKKRSSIKGKLTRVFNFASQLDPQSTTPTHHEVRVRLEDMNSVLIQFEEIQDSIEESEQYSQEHEEERATFENRYYQTKALMESFLGGGGGGGTTTQPATTQHECTAQRKPQVKLPQLELPRFDGDVRQWPAFKNIFYASVDSADLPTVNKLQYLKSALTGEAAGLVNSLLITEENYTKALDILNKRYENKTLIVNFHLKAMLNFTSISKFNLKEFLVILQQSLDSLKAINLPVDNWDTLLVFLISQKLDNSLRAAWEINRKDSSIATMSELLEFLNLRRTAFELLNDNKTQQSPQHCTIKNSHHVSTTDNNVTCIMCQNSHPLYKCPTYLEMSVSNRIQFIKAKSLCYNCLQPYQAKHKCSKYKCQTCRGRHHSSIHTDSPPATTVRSDLLKPFTQASHATTNPPQASSQILTNKNETVPSQQQDTQLTSPATVLMSHTNQQQILLSTARIKIQDANGKWITARALLDTGSEVNIVTRRLALALQLKENHNQCTIQGVGNSHNQTQVSVNANISSHYDNYQTNLTFLVMNNITMPLPHTFIDTHSWNIPNQPASTLADPTFYKPGAIDLLIGAELFYDTLQAGHIKLGPNMPHLIQTTLGWVVSGPVNTNLPSGTQRVNMHVSQSTESLLNSFWEQEEMPPVKLLSPEDKYCEDLYKATTTQDHTGHYTVNLPLQEEKLNELGSSFNTAYRYLRQLESTFQKDPNIYEKYKAFIHEFIELGHAQYIDRFSPNDTPAFYLPHFAIIKPDSRSTKLRTVFHASSQSSTGVSLNDILYEGPNIYL</sequence>
<evidence type="ECO:0000313" key="4">
    <source>
        <dbReference type="EMBL" id="CAG9105471.1"/>
    </source>
</evidence>
<dbReference type="Proteomes" id="UP000653454">
    <property type="component" value="Unassembled WGS sequence"/>
</dbReference>
<dbReference type="AlphaFoldDB" id="A0A8S4DVC1"/>
<name>A0A8S4DVC1_PLUXY</name>
<reference evidence="4" key="1">
    <citation type="submission" date="2020-11" db="EMBL/GenBank/DDBJ databases">
        <authorList>
            <person name="Whiteford S."/>
        </authorList>
    </citation>
    <scope>NUCLEOTIDE SEQUENCE</scope>
</reference>
<keyword evidence="2" id="KW-0175">Coiled coil</keyword>
<dbReference type="PANTHER" id="PTHR47331:SF5">
    <property type="entry name" value="RIBONUCLEASE H"/>
    <property type="match status" value="1"/>
</dbReference>
<dbReference type="PANTHER" id="PTHR47331">
    <property type="entry name" value="PHD-TYPE DOMAIN-CONTAINING PROTEIN"/>
    <property type="match status" value="1"/>
</dbReference>
<evidence type="ECO:0000256" key="2">
    <source>
        <dbReference type="SAM" id="Coils"/>
    </source>
</evidence>
<dbReference type="Gene3D" id="2.40.70.10">
    <property type="entry name" value="Acid Proteases"/>
    <property type="match status" value="1"/>
</dbReference>
<dbReference type="GO" id="GO:0004190">
    <property type="term" value="F:aspartic-type endopeptidase activity"/>
    <property type="evidence" value="ECO:0007669"/>
    <property type="project" value="InterPro"/>
</dbReference>
<organism evidence="4 5">
    <name type="scientific">Plutella xylostella</name>
    <name type="common">Diamondback moth</name>
    <name type="synonym">Plutella maculipennis</name>
    <dbReference type="NCBI Taxonomy" id="51655"/>
    <lineage>
        <taxon>Eukaryota</taxon>
        <taxon>Metazoa</taxon>
        <taxon>Ecdysozoa</taxon>
        <taxon>Arthropoda</taxon>
        <taxon>Hexapoda</taxon>
        <taxon>Insecta</taxon>
        <taxon>Pterygota</taxon>
        <taxon>Neoptera</taxon>
        <taxon>Endopterygota</taxon>
        <taxon>Lepidoptera</taxon>
        <taxon>Glossata</taxon>
        <taxon>Ditrysia</taxon>
        <taxon>Yponomeutoidea</taxon>
        <taxon>Plutellidae</taxon>
        <taxon>Plutella</taxon>
    </lineage>
</organism>
<keyword evidence="5" id="KW-1185">Reference proteome</keyword>
<gene>
    <name evidence="4" type="ORF">PLXY2_LOCUS3396</name>
</gene>
<dbReference type="InterPro" id="IPR005312">
    <property type="entry name" value="DUF1759"/>
</dbReference>
<dbReference type="InterPro" id="IPR021109">
    <property type="entry name" value="Peptidase_aspartic_dom_sf"/>
</dbReference>
<keyword evidence="1" id="KW-0378">Hydrolase</keyword>
<dbReference type="CDD" id="cd00303">
    <property type="entry name" value="retropepsin_like"/>
    <property type="match status" value="1"/>
</dbReference>
<proteinExistence type="predicted"/>
<dbReference type="InterPro" id="IPR001995">
    <property type="entry name" value="Peptidase_A2_cat"/>
</dbReference>
<accession>A0A8S4DVC1</accession>
<evidence type="ECO:0000313" key="5">
    <source>
        <dbReference type="Proteomes" id="UP000653454"/>
    </source>
</evidence>
<dbReference type="EMBL" id="CAJHNJ030000009">
    <property type="protein sequence ID" value="CAG9105471.1"/>
    <property type="molecule type" value="Genomic_DNA"/>
</dbReference>